<accession>A0A075UVW7</accession>
<dbReference type="HOGENOM" id="CLU_893213_0_0_11"/>
<evidence type="ECO:0000256" key="2">
    <source>
        <dbReference type="SAM" id="Phobius"/>
    </source>
</evidence>
<dbReference type="STRING" id="208439.AJAP_07360"/>
<feature type="transmembrane region" description="Helical" evidence="2">
    <location>
        <begin position="74"/>
        <end position="92"/>
    </location>
</feature>
<sequence>MHNHQSPATVPPVLDCVLPDGYATVLLNPAMTPRQWRRRQALSLVRPTTILKGLFAAGLVIQMSCGGHGFGEKFGIGLVTLIVVLGVFRLLGRSASETSFEYEGVPRLRLRWGEFYRRRDFDDLGADSRELVAELLTGMQVLHRSPALAWLDPALPGEIHTVVWRTLCCLDRSREARALAQEVAAELDTTDDLINATRRAVDDVDSSLREVAQHVRGCVVLCRAWEQKLRRHDLAARVSHTLATIPGQDHLTRLSQDSDALPRKMFAHVTAARDITHSGAFPWEQPPSEWPGAGDLPAGRTINTPNHEEAAVNAKSTGKPYRPTNSLGKENGTHA</sequence>
<feature type="compositionally biased region" description="Polar residues" evidence="1">
    <location>
        <begin position="323"/>
        <end position="335"/>
    </location>
</feature>
<keyword evidence="2" id="KW-0812">Transmembrane</keyword>
<gene>
    <name evidence="3" type="ORF">AJAP_07360</name>
</gene>
<dbReference type="EMBL" id="CP008953">
    <property type="protein sequence ID" value="AIG74385.1"/>
    <property type="molecule type" value="Genomic_DNA"/>
</dbReference>
<evidence type="ECO:0000313" key="3">
    <source>
        <dbReference type="EMBL" id="AIG74385.1"/>
    </source>
</evidence>
<dbReference type="KEGG" id="aja:AJAP_07360"/>
<reference evidence="3 4" key="1">
    <citation type="journal article" date="2014" name="J. Biotechnol.">
        <title>Complete genome sequence of the actinobacterium Amycolatopsis japonica MG417-CF17(T) (=DSM 44213T) producing (S,S)-N,N'-ethylenediaminedisuccinic acid.</title>
        <authorList>
            <person name="Stegmann E."/>
            <person name="Albersmeier A."/>
            <person name="Spohn M."/>
            <person name="Gert H."/>
            <person name="Weber T."/>
            <person name="Wohlleben W."/>
            <person name="Kalinowski J."/>
            <person name="Ruckert C."/>
        </authorList>
    </citation>
    <scope>NUCLEOTIDE SEQUENCE [LARGE SCALE GENOMIC DNA]</scope>
    <source>
        <strain evidence="4">MG417-CF17 (DSM 44213)</strain>
    </source>
</reference>
<keyword evidence="4" id="KW-1185">Reference proteome</keyword>
<dbReference type="Proteomes" id="UP000028492">
    <property type="component" value="Chromosome"/>
</dbReference>
<keyword evidence="2" id="KW-1133">Transmembrane helix</keyword>
<evidence type="ECO:0000256" key="1">
    <source>
        <dbReference type="SAM" id="MobiDB-lite"/>
    </source>
</evidence>
<dbReference type="AlphaFoldDB" id="A0A075UVW7"/>
<evidence type="ECO:0000313" key="4">
    <source>
        <dbReference type="Proteomes" id="UP000028492"/>
    </source>
</evidence>
<organism evidence="3 4">
    <name type="scientific">Amycolatopsis japonica</name>
    <dbReference type="NCBI Taxonomy" id="208439"/>
    <lineage>
        <taxon>Bacteria</taxon>
        <taxon>Bacillati</taxon>
        <taxon>Actinomycetota</taxon>
        <taxon>Actinomycetes</taxon>
        <taxon>Pseudonocardiales</taxon>
        <taxon>Pseudonocardiaceae</taxon>
        <taxon>Amycolatopsis</taxon>
        <taxon>Amycolatopsis japonica group</taxon>
    </lineage>
</organism>
<feature type="transmembrane region" description="Helical" evidence="2">
    <location>
        <begin position="44"/>
        <end position="62"/>
    </location>
</feature>
<protein>
    <submittedName>
        <fullName evidence="3">Conserved putative membrane protein</fullName>
    </submittedName>
</protein>
<proteinExistence type="predicted"/>
<feature type="region of interest" description="Disordered" evidence="1">
    <location>
        <begin position="279"/>
        <end position="335"/>
    </location>
</feature>
<keyword evidence="2" id="KW-0472">Membrane</keyword>
<dbReference type="RefSeq" id="WP_038509164.1">
    <property type="nucleotide sequence ID" value="NZ_CP008953.1"/>
</dbReference>
<name>A0A075UVW7_9PSEU</name>